<dbReference type="PaxDb" id="7159-AAEL009819-PA"/>
<accession>Q16UQ8</accession>
<reference evidence="1" key="1">
    <citation type="submission" date="2005-10" db="EMBL/GenBank/DDBJ databases">
        <authorList>
            <person name="Loftus B.J."/>
            <person name="Nene V.M."/>
            <person name="Hannick L.I."/>
            <person name="Bidwell S."/>
            <person name="Haas B."/>
            <person name="Amedeo P."/>
            <person name="Orvis J."/>
            <person name="Wortman J.R."/>
            <person name="White O.R."/>
            <person name="Salzberg S."/>
            <person name="Shumway M."/>
            <person name="Koo H."/>
            <person name="Zhao Y."/>
            <person name="Holmes M."/>
            <person name="Miller J."/>
            <person name="Schatz M."/>
            <person name="Pop M."/>
            <person name="Pai G."/>
            <person name="Utterback T."/>
            <person name="Rogers Y.-H."/>
            <person name="Kravitz S."/>
            <person name="Fraser C.M."/>
        </authorList>
    </citation>
    <scope>NUCLEOTIDE SEQUENCE</scope>
    <source>
        <strain evidence="1">Liverpool</strain>
    </source>
</reference>
<proteinExistence type="predicted"/>
<dbReference type="HOGENOM" id="CLU_2387944_0_0_1"/>
<evidence type="ECO:0000313" key="1">
    <source>
        <dbReference type="EMBL" id="EAT38280.1"/>
    </source>
</evidence>
<dbReference type="EMBL" id="CH477615">
    <property type="protein sequence ID" value="EAT38280.1"/>
    <property type="molecule type" value="Genomic_DNA"/>
</dbReference>
<dbReference type="AlphaFoldDB" id="Q16UQ8"/>
<gene>
    <name evidence="1" type="ORF">AaeL_AAEL009819</name>
</gene>
<name>Q16UQ8_AEDAE</name>
<organism evidence="1 2">
    <name type="scientific">Aedes aegypti</name>
    <name type="common">Yellowfever mosquito</name>
    <name type="synonym">Culex aegypti</name>
    <dbReference type="NCBI Taxonomy" id="7159"/>
    <lineage>
        <taxon>Eukaryota</taxon>
        <taxon>Metazoa</taxon>
        <taxon>Ecdysozoa</taxon>
        <taxon>Arthropoda</taxon>
        <taxon>Hexapoda</taxon>
        <taxon>Insecta</taxon>
        <taxon>Pterygota</taxon>
        <taxon>Neoptera</taxon>
        <taxon>Endopterygota</taxon>
        <taxon>Diptera</taxon>
        <taxon>Nematocera</taxon>
        <taxon>Culicoidea</taxon>
        <taxon>Culicidae</taxon>
        <taxon>Culicinae</taxon>
        <taxon>Aedini</taxon>
        <taxon>Aedes</taxon>
        <taxon>Stegomyia</taxon>
    </lineage>
</organism>
<reference evidence="1" key="2">
    <citation type="journal article" date="2007" name="Science">
        <title>Genome sequence of Aedes aegypti, a major arbovirus vector.</title>
        <authorList>
            <person name="Nene V."/>
            <person name="Wortman J.R."/>
            <person name="Lawson D."/>
            <person name="Haas B."/>
            <person name="Kodira C."/>
            <person name="Tu Z.J."/>
            <person name="Loftus B."/>
            <person name="Xi Z."/>
            <person name="Megy K."/>
            <person name="Grabherr M."/>
            <person name="Ren Q."/>
            <person name="Zdobnov E.M."/>
            <person name="Lobo N.F."/>
            <person name="Campbell K.S."/>
            <person name="Brown S.E."/>
            <person name="Bonaldo M.F."/>
            <person name="Zhu J."/>
            <person name="Sinkins S.P."/>
            <person name="Hogenkamp D.G."/>
            <person name="Amedeo P."/>
            <person name="Arensburger P."/>
            <person name="Atkinson P.W."/>
            <person name="Bidwell S."/>
            <person name="Biedler J."/>
            <person name="Birney E."/>
            <person name="Bruggner R.V."/>
            <person name="Costas J."/>
            <person name="Coy M.R."/>
            <person name="Crabtree J."/>
            <person name="Crawford M."/>
            <person name="Debruyn B."/>
            <person name="Decaprio D."/>
            <person name="Eiglmeier K."/>
            <person name="Eisenstadt E."/>
            <person name="El-Dorry H."/>
            <person name="Gelbart W.M."/>
            <person name="Gomes S.L."/>
            <person name="Hammond M."/>
            <person name="Hannick L.I."/>
            <person name="Hogan J.R."/>
            <person name="Holmes M.H."/>
            <person name="Jaffe D."/>
            <person name="Johnston J.S."/>
            <person name="Kennedy R.C."/>
            <person name="Koo H."/>
            <person name="Kravitz S."/>
            <person name="Kriventseva E.V."/>
            <person name="Kulp D."/>
            <person name="Labutti K."/>
            <person name="Lee E."/>
            <person name="Li S."/>
            <person name="Lovin D.D."/>
            <person name="Mao C."/>
            <person name="Mauceli E."/>
            <person name="Menck C.F."/>
            <person name="Miller J.R."/>
            <person name="Montgomery P."/>
            <person name="Mori A."/>
            <person name="Nascimento A.L."/>
            <person name="Naveira H.F."/>
            <person name="Nusbaum C."/>
            <person name="O'leary S."/>
            <person name="Orvis J."/>
            <person name="Pertea M."/>
            <person name="Quesneville H."/>
            <person name="Reidenbach K.R."/>
            <person name="Rogers Y.H."/>
            <person name="Roth C.W."/>
            <person name="Schneider J.R."/>
            <person name="Schatz M."/>
            <person name="Shumway M."/>
            <person name="Stanke M."/>
            <person name="Stinson E.O."/>
            <person name="Tubio J.M."/>
            <person name="Vanzee J.P."/>
            <person name="Verjovski-Almeida S."/>
            <person name="Werner D."/>
            <person name="White O."/>
            <person name="Wyder S."/>
            <person name="Zeng Q."/>
            <person name="Zhao Q."/>
            <person name="Zhao Y."/>
            <person name="Hill C.A."/>
            <person name="Raikhel A.S."/>
            <person name="Soares M.B."/>
            <person name="Knudson D.L."/>
            <person name="Lee N.H."/>
            <person name="Galagan J."/>
            <person name="Salzberg S.L."/>
            <person name="Paulsen I.T."/>
            <person name="Dimopoulos G."/>
            <person name="Collins F.H."/>
            <person name="Birren B."/>
            <person name="Fraser-Liggett C.M."/>
            <person name="Severson D.W."/>
        </authorList>
    </citation>
    <scope>NUCLEOTIDE SEQUENCE [LARGE SCALE GENOMIC DNA]</scope>
    <source>
        <strain evidence="1">Liverpool</strain>
    </source>
</reference>
<reference evidence="1" key="3">
    <citation type="submission" date="2012-09" db="EMBL/GenBank/DDBJ databases">
        <authorList>
            <consortium name="VectorBase"/>
        </authorList>
    </citation>
    <scope>NUCLEOTIDE SEQUENCE</scope>
    <source>
        <strain evidence="1">Liverpool</strain>
    </source>
</reference>
<protein>
    <submittedName>
        <fullName evidence="1">AAEL009819-PA</fullName>
    </submittedName>
</protein>
<evidence type="ECO:0000313" key="2">
    <source>
        <dbReference type="Proteomes" id="UP000682892"/>
    </source>
</evidence>
<dbReference type="Proteomes" id="UP000682892">
    <property type="component" value="Chromosome 3"/>
</dbReference>
<sequence>MRDQTHEKPWMHRTQPILPEKLTKMIADDKARIDRIVVPDGYLHSSGNWKQTTDAIVNHYQQQQTKGIHPLGKAYGEREKLMFRSRNTMLLCNA</sequence>